<feature type="coiled-coil region" evidence="7">
    <location>
        <begin position="605"/>
        <end position="632"/>
    </location>
</feature>
<dbReference type="GO" id="GO:0022857">
    <property type="term" value="F:transmembrane transporter activity"/>
    <property type="evidence" value="ECO:0007669"/>
    <property type="project" value="InterPro"/>
</dbReference>
<evidence type="ECO:0000313" key="11">
    <source>
        <dbReference type="Proteomes" id="UP000187209"/>
    </source>
</evidence>
<feature type="transmembrane region" description="Helical" evidence="9">
    <location>
        <begin position="518"/>
        <end position="539"/>
    </location>
</feature>
<keyword evidence="6" id="KW-0325">Glycoprotein</keyword>
<dbReference type="Pfam" id="PF04515">
    <property type="entry name" value="Choline_transpo"/>
    <property type="match status" value="1"/>
</dbReference>
<evidence type="ECO:0000313" key="10">
    <source>
        <dbReference type="EMBL" id="OMJ71106.1"/>
    </source>
</evidence>
<evidence type="ECO:0000256" key="4">
    <source>
        <dbReference type="ARBA" id="ARBA00022989"/>
    </source>
</evidence>
<gene>
    <name evidence="10" type="ORF">SteCoe_30785</name>
</gene>
<comment type="subcellular location">
    <subcellularLocation>
        <location evidence="1">Membrane</location>
        <topology evidence="1">Multi-pass membrane protein</topology>
    </subcellularLocation>
</comment>
<dbReference type="InterPro" id="IPR007603">
    <property type="entry name" value="Choline_transptr-like"/>
</dbReference>
<feature type="transmembrane region" description="Helical" evidence="9">
    <location>
        <begin position="307"/>
        <end position="331"/>
    </location>
</feature>
<evidence type="ECO:0000256" key="5">
    <source>
        <dbReference type="ARBA" id="ARBA00023136"/>
    </source>
</evidence>
<evidence type="ECO:0000256" key="7">
    <source>
        <dbReference type="SAM" id="Coils"/>
    </source>
</evidence>
<comment type="caution">
    <text evidence="10">The sequence shown here is derived from an EMBL/GenBank/DDBJ whole genome shotgun (WGS) entry which is preliminary data.</text>
</comment>
<dbReference type="Proteomes" id="UP000187209">
    <property type="component" value="Unassembled WGS sequence"/>
</dbReference>
<dbReference type="PANTHER" id="PTHR12385:SF14">
    <property type="entry name" value="CHOLINE TRANSPORTER-LIKE 2"/>
    <property type="match status" value="1"/>
</dbReference>
<evidence type="ECO:0000256" key="9">
    <source>
        <dbReference type="SAM" id="Phobius"/>
    </source>
</evidence>
<evidence type="ECO:0000256" key="3">
    <source>
        <dbReference type="ARBA" id="ARBA00022692"/>
    </source>
</evidence>
<dbReference type="OrthoDB" id="420519at2759"/>
<feature type="transmembrane region" description="Helical" evidence="9">
    <location>
        <begin position="372"/>
        <end position="395"/>
    </location>
</feature>
<evidence type="ECO:0000256" key="1">
    <source>
        <dbReference type="ARBA" id="ARBA00004141"/>
    </source>
</evidence>
<keyword evidence="11" id="KW-1185">Reference proteome</keyword>
<evidence type="ECO:0000256" key="6">
    <source>
        <dbReference type="ARBA" id="ARBA00023180"/>
    </source>
</evidence>
<dbReference type="EMBL" id="MPUH01001023">
    <property type="protein sequence ID" value="OMJ71106.1"/>
    <property type="molecule type" value="Genomic_DNA"/>
</dbReference>
<dbReference type="AlphaFoldDB" id="A0A1R2B2Y1"/>
<sequence>MAENEKKRLIDIWEDYDENHPANAYLRGDETFTGPVKKRRCTDIGFLIIFIVINLGLVYLSFVVINEGAPERLSRGYDFRGEVCGQGGLINLPYMYWPDPYTLDFSLCIEQCPKYYIRDYYCVYDTDHVTLLEDWCWDTIESTTYGYYCIPIFDQARRTVLAYLFETMQLFKRSVGDMTIAWDPILIGMALSIGVAFTFLMFFRFQYASIGLMTLSIISNQVLLLYFVYLFYRAYQISYDLLCKGDASLDPEYCYTSPSDILLYVLFGFAATTIIYPIVILVKIKTIRLSVGIIKLATRPFYTLKQIFFYPLMQLLFGTIILGFLFMVILYTMSTGIIKLITSTNLPGGRAKIIEYTETEKYYMIYNVIMSVWWISFLIAFSEFVLSAAVSVWYFTRERSSLYFPLWRGFKLIIRYHMGSVVRGSLLTTLFKIPSSLLENFKSFSSLCRYSKPGCTDCMLRSCSCMKCHQKWLRYFTKYSYIFLALFGEGYYEAARKSYYLINRNRERIFVPAKAGDFGMLIIKTTIMLSGTAIAYTLVTLSEFTPSGQPTSDLVAPTFICLISFLVSAYIAQIFGGSMQACMNTIIICGACDEEMFTREQRYMYKELQDYLDQIYEEMTEQQKENKELVKMKASKNAYRKGKVIDDTEGTSVMKPLFNQNNEISAPVKAMNIEDLDNDDDVFTLTKPNIVMNSTIKNNFLSADYNPKDSSQGNFRKNFDSMQTTQDYQLSLLKKSGDKSKNDENPILLSPHPSFINGDPNDRSQEKYLGNMFPIPNESFASRSRSNVSRDIPNNLGLRSNASFLSQKGSFADSQNRNLLDMNSRDRREPSLGPINEESPIHVYDEKSLEVEGGDGIRPSFQR</sequence>
<accession>A0A1R2B2Y1</accession>
<evidence type="ECO:0000256" key="2">
    <source>
        <dbReference type="ARBA" id="ARBA00007168"/>
    </source>
</evidence>
<protein>
    <submittedName>
        <fullName evidence="10">Uncharacterized protein</fullName>
    </submittedName>
</protein>
<feature type="compositionally biased region" description="Basic and acidic residues" evidence="8">
    <location>
        <begin position="839"/>
        <end position="850"/>
    </location>
</feature>
<dbReference type="GO" id="GO:0016020">
    <property type="term" value="C:membrane"/>
    <property type="evidence" value="ECO:0007669"/>
    <property type="project" value="UniProtKB-SubCell"/>
</dbReference>
<feature type="transmembrane region" description="Helical" evidence="9">
    <location>
        <begin position="180"/>
        <end position="203"/>
    </location>
</feature>
<keyword evidence="4 9" id="KW-1133">Transmembrane helix</keyword>
<reference evidence="10 11" key="1">
    <citation type="submission" date="2016-11" db="EMBL/GenBank/DDBJ databases">
        <title>The macronuclear genome of Stentor coeruleus: a giant cell with tiny introns.</title>
        <authorList>
            <person name="Slabodnick M."/>
            <person name="Ruby J.G."/>
            <person name="Reiff S.B."/>
            <person name="Swart E.C."/>
            <person name="Gosai S."/>
            <person name="Prabakaran S."/>
            <person name="Witkowska E."/>
            <person name="Larue G.E."/>
            <person name="Fisher S."/>
            <person name="Freeman R.M."/>
            <person name="Gunawardena J."/>
            <person name="Chu W."/>
            <person name="Stover N.A."/>
            <person name="Gregory B.D."/>
            <person name="Nowacki M."/>
            <person name="Derisi J."/>
            <person name="Roy S.W."/>
            <person name="Marshall W.F."/>
            <person name="Sood P."/>
        </authorList>
    </citation>
    <scope>NUCLEOTIDE SEQUENCE [LARGE SCALE GENOMIC DNA]</scope>
    <source>
        <strain evidence="10">WM001</strain>
    </source>
</reference>
<name>A0A1R2B2Y1_9CILI</name>
<keyword evidence="5 9" id="KW-0472">Membrane</keyword>
<evidence type="ECO:0000256" key="8">
    <source>
        <dbReference type="SAM" id="MobiDB-lite"/>
    </source>
</evidence>
<comment type="similarity">
    <text evidence="2">Belongs to the CTL (choline transporter-like) family.</text>
</comment>
<organism evidence="10 11">
    <name type="scientific">Stentor coeruleus</name>
    <dbReference type="NCBI Taxonomy" id="5963"/>
    <lineage>
        <taxon>Eukaryota</taxon>
        <taxon>Sar</taxon>
        <taxon>Alveolata</taxon>
        <taxon>Ciliophora</taxon>
        <taxon>Postciliodesmatophora</taxon>
        <taxon>Heterotrichea</taxon>
        <taxon>Heterotrichida</taxon>
        <taxon>Stentoridae</taxon>
        <taxon>Stentor</taxon>
    </lineage>
</organism>
<keyword evidence="3 9" id="KW-0812">Transmembrane</keyword>
<feature type="region of interest" description="Disordered" evidence="8">
    <location>
        <begin position="736"/>
        <end position="765"/>
    </location>
</feature>
<proteinExistence type="inferred from homology"/>
<feature type="region of interest" description="Disordered" evidence="8">
    <location>
        <begin position="815"/>
        <end position="863"/>
    </location>
</feature>
<feature type="transmembrane region" description="Helical" evidence="9">
    <location>
        <begin position="261"/>
        <end position="286"/>
    </location>
</feature>
<keyword evidence="7" id="KW-0175">Coiled coil</keyword>
<feature type="transmembrane region" description="Helical" evidence="9">
    <location>
        <begin position="554"/>
        <end position="575"/>
    </location>
</feature>
<dbReference type="PANTHER" id="PTHR12385">
    <property type="entry name" value="CHOLINE TRANSPORTER-LIKE (SLC FAMILY 44)"/>
    <property type="match status" value="1"/>
</dbReference>
<feature type="transmembrane region" description="Helical" evidence="9">
    <location>
        <begin position="210"/>
        <end position="232"/>
    </location>
</feature>
<feature type="transmembrane region" description="Helical" evidence="9">
    <location>
        <begin position="44"/>
        <end position="65"/>
    </location>
</feature>